<evidence type="ECO:0000313" key="2">
    <source>
        <dbReference type="EMBL" id="RNA31707.1"/>
    </source>
</evidence>
<dbReference type="EMBL" id="REGN01001907">
    <property type="protein sequence ID" value="RNA31707.1"/>
    <property type="molecule type" value="Genomic_DNA"/>
</dbReference>
<keyword evidence="3" id="KW-1185">Reference proteome</keyword>
<dbReference type="Proteomes" id="UP000276133">
    <property type="component" value="Unassembled WGS sequence"/>
</dbReference>
<accession>A0A3M7S7T9</accession>
<feature type="region of interest" description="Disordered" evidence="1">
    <location>
        <begin position="64"/>
        <end position="96"/>
    </location>
</feature>
<evidence type="ECO:0000313" key="3">
    <source>
        <dbReference type="Proteomes" id="UP000276133"/>
    </source>
</evidence>
<feature type="compositionally biased region" description="Polar residues" evidence="1">
    <location>
        <begin position="83"/>
        <end position="96"/>
    </location>
</feature>
<organism evidence="2 3">
    <name type="scientific">Brachionus plicatilis</name>
    <name type="common">Marine rotifer</name>
    <name type="synonym">Brachionus muelleri</name>
    <dbReference type="NCBI Taxonomy" id="10195"/>
    <lineage>
        <taxon>Eukaryota</taxon>
        <taxon>Metazoa</taxon>
        <taxon>Spiralia</taxon>
        <taxon>Gnathifera</taxon>
        <taxon>Rotifera</taxon>
        <taxon>Eurotatoria</taxon>
        <taxon>Monogononta</taxon>
        <taxon>Pseudotrocha</taxon>
        <taxon>Ploima</taxon>
        <taxon>Brachionidae</taxon>
        <taxon>Brachionus</taxon>
    </lineage>
</organism>
<reference evidence="2 3" key="1">
    <citation type="journal article" date="2018" name="Sci. Rep.">
        <title>Genomic signatures of local adaptation to the degree of environmental predictability in rotifers.</title>
        <authorList>
            <person name="Franch-Gras L."/>
            <person name="Hahn C."/>
            <person name="Garcia-Roger E.M."/>
            <person name="Carmona M.J."/>
            <person name="Serra M."/>
            <person name="Gomez A."/>
        </authorList>
    </citation>
    <scope>NUCLEOTIDE SEQUENCE [LARGE SCALE GENOMIC DNA]</scope>
    <source>
        <strain evidence="2">HYR1</strain>
    </source>
</reference>
<gene>
    <name evidence="2" type="ORF">BpHYR1_004640</name>
</gene>
<proteinExistence type="predicted"/>
<comment type="caution">
    <text evidence="2">The sequence shown here is derived from an EMBL/GenBank/DDBJ whole genome shotgun (WGS) entry which is preliminary data.</text>
</comment>
<protein>
    <submittedName>
        <fullName evidence="2">Uncharacterized protein</fullName>
    </submittedName>
</protein>
<dbReference type="AlphaFoldDB" id="A0A3M7S7T9"/>
<evidence type="ECO:0000256" key="1">
    <source>
        <dbReference type="SAM" id="MobiDB-lite"/>
    </source>
</evidence>
<name>A0A3M7S7T9_BRAPC</name>
<sequence length="96" mass="10723">MSVIEQVPNKPNETQAIMEIGIISCGESETDEITEQPLAKKSRLEKNEKYGDMIRIRDSVIFSSNHERRCSSSSGSGKLIPRRQSNGRSKSSHGQM</sequence>